<organism evidence="3 4">
    <name type="scientific">Haloferax larsenii</name>
    <dbReference type="NCBI Taxonomy" id="302484"/>
    <lineage>
        <taxon>Archaea</taxon>
        <taxon>Methanobacteriati</taxon>
        <taxon>Methanobacteriota</taxon>
        <taxon>Stenosarchaea group</taxon>
        <taxon>Halobacteria</taxon>
        <taxon>Halobacteriales</taxon>
        <taxon>Haloferacaceae</taxon>
        <taxon>Haloferax</taxon>
    </lineage>
</organism>
<name>A0A1H7ICR7_HALLR</name>
<evidence type="ECO:0000256" key="1">
    <source>
        <dbReference type="ARBA" id="ARBA00008791"/>
    </source>
</evidence>
<dbReference type="PIRSF" id="PIRSF006276">
    <property type="entry name" value="UspA"/>
    <property type="match status" value="1"/>
</dbReference>
<evidence type="ECO:0000259" key="2">
    <source>
        <dbReference type="Pfam" id="PF00582"/>
    </source>
</evidence>
<feature type="domain" description="UspA" evidence="2">
    <location>
        <begin position="1"/>
        <end position="141"/>
    </location>
</feature>
<dbReference type="Proteomes" id="UP000183894">
    <property type="component" value="Unassembled WGS sequence"/>
</dbReference>
<dbReference type="PANTHER" id="PTHR46268:SF6">
    <property type="entry name" value="UNIVERSAL STRESS PROTEIN UP12"/>
    <property type="match status" value="1"/>
</dbReference>
<gene>
    <name evidence="3" type="ORF">SAMN04488691_101855</name>
</gene>
<dbReference type="Pfam" id="PF00582">
    <property type="entry name" value="Usp"/>
    <property type="match status" value="1"/>
</dbReference>
<proteinExistence type="inferred from homology"/>
<dbReference type="CDD" id="cd00293">
    <property type="entry name" value="USP-like"/>
    <property type="match status" value="1"/>
</dbReference>
<dbReference type="InterPro" id="IPR014729">
    <property type="entry name" value="Rossmann-like_a/b/a_fold"/>
</dbReference>
<dbReference type="InterPro" id="IPR006015">
    <property type="entry name" value="Universal_stress_UspA"/>
</dbReference>
<dbReference type="EMBL" id="FOAD01000001">
    <property type="protein sequence ID" value="SEK60363.1"/>
    <property type="molecule type" value="Genomic_DNA"/>
</dbReference>
<accession>A0A1H7ICR7</accession>
<dbReference type="Gene3D" id="3.40.50.620">
    <property type="entry name" value="HUPs"/>
    <property type="match status" value="1"/>
</dbReference>
<dbReference type="PRINTS" id="PR01438">
    <property type="entry name" value="UNVRSLSTRESS"/>
</dbReference>
<evidence type="ECO:0000313" key="3">
    <source>
        <dbReference type="EMBL" id="SEK60363.1"/>
    </source>
</evidence>
<dbReference type="SUPFAM" id="SSF52402">
    <property type="entry name" value="Adenine nucleotide alpha hydrolases-like"/>
    <property type="match status" value="1"/>
</dbReference>
<comment type="similarity">
    <text evidence="1">Belongs to the universal stress protein A family.</text>
</comment>
<dbReference type="InterPro" id="IPR006016">
    <property type="entry name" value="UspA"/>
</dbReference>
<dbReference type="RefSeq" id="WP_074792301.1">
    <property type="nucleotide sequence ID" value="NZ_FOAD01000001.1"/>
</dbReference>
<dbReference type="OrthoDB" id="105697at2157"/>
<dbReference type="PANTHER" id="PTHR46268">
    <property type="entry name" value="STRESS RESPONSE PROTEIN NHAX"/>
    <property type="match status" value="1"/>
</dbReference>
<dbReference type="AlphaFoldDB" id="A0A1H7ICR7"/>
<protein>
    <submittedName>
        <fullName evidence="3">Nucleotide-binding universal stress protein, UspA family</fullName>
    </submittedName>
</protein>
<reference evidence="3 4" key="1">
    <citation type="submission" date="2016-10" db="EMBL/GenBank/DDBJ databases">
        <authorList>
            <person name="de Groot N.N."/>
        </authorList>
    </citation>
    <scope>NUCLEOTIDE SEQUENCE [LARGE SCALE GENOMIC DNA]</scope>
    <source>
        <strain evidence="3 4">CDM_5</strain>
    </source>
</reference>
<evidence type="ECO:0000313" key="4">
    <source>
        <dbReference type="Proteomes" id="UP000183894"/>
    </source>
</evidence>
<sequence>MYDHILFPTDGSDCADEALEHAIEHALQYDATLHALYVADVREVGHTAPALSPDRIKDALYDTANNVLEDVASKARAEGTDIETTIAEGTPASVILDHTERDEVDLVVMGTHGRSGLDRYLLGSVAERVVRGSSVPVLTVRQADQ</sequence>